<dbReference type="EMBL" id="CP136964">
    <property type="protein sequence ID" value="WOS95725.1"/>
    <property type="molecule type" value="Genomic_DNA"/>
</dbReference>
<dbReference type="SMART" id="SM00450">
    <property type="entry name" value="RHOD"/>
    <property type="match status" value="1"/>
</dbReference>
<dbReference type="CDD" id="cd00158">
    <property type="entry name" value="RHOD"/>
    <property type="match status" value="1"/>
</dbReference>
<accession>A0AAF0YJE8</accession>
<evidence type="ECO:0000259" key="1">
    <source>
        <dbReference type="PROSITE" id="PS50206"/>
    </source>
</evidence>
<dbReference type="InterPro" id="IPR001763">
    <property type="entry name" value="Rhodanese-like_dom"/>
</dbReference>
<organism evidence="2 3">
    <name type="scientific">Nosocomiicoccus massiliensis</name>
    <dbReference type="NCBI Taxonomy" id="1232430"/>
    <lineage>
        <taxon>Bacteria</taxon>
        <taxon>Bacillati</taxon>
        <taxon>Bacillota</taxon>
        <taxon>Bacilli</taxon>
        <taxon>Bacillales</taxon>
        <taxon>Staphylococcaceae</taxon>
        <taxon>Nosocomiicoccus</taxon>
    </lineage>
</organism>
<feature type="domain" description="Rhodanese" evidence="1">
    <location>
        <begin position="19"/>
        <end position="97"/>
    </location>
</feature>
<dbReference type="PANTHER" id="PTHR43031:SF7">
    <property type="entry name" value="NITRIC OXIDE REDUCTASE FLRD-NAD(+) REDUCTASE"/>
    <property type="match status" value="1"/>
</dbReference>
<gene>
    <name evidence="2" type="ORF">CJ229_006425</name>
</gene>
<dbReference type="InterPro" id="IPR036873">
    <property type="entry name" value="Rhodanese-like_dom_sf"/>
</dbReference>
<name>A0AAF0YJE8_9STAP</name>
<proteinExistence type="predicted"/>
<sequence length="98" mass="10877">MKVKSKGINDFTKAELEELATNGQVIDVRSTLERFFGKVKGATHVPLMKVSNFDGPKDKTYYVYCASGMRSQRACEELAAKGYKTVNLKGGYGLFTNK</sequence>
<dbReference type="KEGG" id="nmy:CJ229_006425"/>
<reference evidence="3" key="1">
    <citation type="submission" date="2017-09" db="EMBL/GenBank/DDBJ databases">
        <title>Bacterial strain isolated from the female urinary microbiota.</title>
        <authorList>
            <person name="Thomas-White K."/>
            <person name="Kumar N."/>
            <person name="Forster S."/>
            <person name="Putonti C."/>
            <person name="Lawley T."/>
            <person name="Wolfe A.J."/>
        </authorList>
    </citation>
    <scope>NUCLEOTIDE SEQUENCE [LARGE SCALE GENOMIC DNA]</scope>
    <source>
        <strain evidence="3">UMB0959</strain>
    </source>
</reference>
<dbReference type="SUPFAM" id="SSF52821">
    <property type="entry name" value="Rhodanese/Cell cycle control phosphatase"/>
    <property type="match status" value="1"/>
</dbReference>
<dbReference type="Pfam" id="PF00581">
    <property type="entry name" value="Rhodanese"/>
    <property type="match status" value="1"/>
</dbReference>
<reference evidence="2 3" key="2">
    <citation type="submission" date="2023-10" db="EMBL/GenBank/DDBJ databases">
        <authorList>
            <person name="Choi B."/>
        </authorList>
    </citation>
    <scope>NUCLEOTIDE SEQUENCE [LARGE SCALE GENOMIC DNA]</scope>
    <source>
        <strain evidence="2 3">UMB0959</strain>
    </source>
</reference>
<dbReference type="PANTHER" id="PTHR43031">
    <property type="entry name" value="FAD-DEPENDENT OXIDOREDUCTASE"/>
    <property type="match status" value="1"/>
</dbReference>
<evidence type="ECO:0000313" key="3">
    <source>
        <dbReference type="Proteomes" id="UP000243626"/>
    </source>
</evidence>
<dbReference type="RefSeq" id="WP_317846536.1">
    <property type="nucleotide sequence ID" value="NZ_CP136964.1"/>
</dbReference>
<dbReference type="InterPro" id="IPR050229">
    <property type="entry name" value="GlpE_sulfurtransferase"/>
</dbReference>
<keyword evidence="3" id="KW-1185">Reference proteome</keyword>
<dbReference type="Gene3D" id="3.40.250.10">
    <property type="entry name" value="Rhodanese-like domain"/>
    <property type="match status" value="1"/>
</dbReference>
<evidence type="ECO:0000313" key="2">
    <source>
        <dbReference type="EMBL" id="WOS95725.1"/>
    </source>
</evidence>
<dbReference type="AlphaFoldDB" id="A0AAF0YJE8"/>
<protein>
    <submittedName>
        <fullName evidence="2">Rhodanese-like domain-containing protein</fullName>
    </submittedName>
</protein>
<dbReference type="PROSITE" id="PS50206">
    <property type="entry name" value="RHODANESE_3"/>
    <property type="match status" value="1"/>
</dbReference>
<dbReference type="Proteomes" id="UP000243626">
    <property type="component" value="Chromosome"/>
</dbReference>